<keyword evidence="1" id="KW-0812">Transmembrane</keyword>
<feature type="transmembrane region" description="Helical" evidence="1">
    <location>
        <begin position="180"/>
        <end position="199"/>
    </location>
</feature>
<gene>
    <name evidence="2" type="ORF">K933_06073</name>
</gene>
<feature type="transmembrane region" description="Helical" evidence="1">
    <location>
        <begin position="332"/>
        <end position="350"/>
    </location>
</feature>
<evidence type="ECO:0008006" key="4">
    <source>
        <dbReference type="Google" id="ProtNLM"/>
    </source>
</evidence>
<feature type="transmembrane region" description="Helical" evidence="1">
    <location>
        <begin position="157"/>
        <end position="174"/>
    </location>
</feature>
<reference evidence="2 3" key="1">
    <citation type="journal article" date="2013" name="Genome Announc.">
        <title>Draft Genome Sequence of 'Candidatus Halobonum tyrrellensis' Strain G22, Isolated from the Hypersaline Waters of Lake Tyrrell, Australia.</title>
        <authorList>
            <person name="Ugalde J.A."/>
            <person name="Narasingarao P."/>
            <person name="Kuo S."/>
            <person name="Podell S."/>
            <person name="Allen E.E."/>
        </authorList>
    </citation>
    <scope>NUCLEOTIDE SEQUENCE [LARGE SCALE GENOMIC DNA]</scope>
    <source>
        <strain evidence="2 3">G22</strain>
    </source>
</reference>
<dbReference type="AlphaFoldDB" id="V4HFW2"/>
<feature type="transmembrane region" description="Helical" evidence="1">
    <location>
        <begin position="220"/>
        <end position="241"/>
    </location>
</feature>
<protein>
    <recommendedName>
        <fullName evidence="4">DUF373 family protein</fullName>
    </recommendedName>
</protein>
<dbReference type="STRING" id="1324957.K933_06073"/>
<evidence type="ECO:0000313" key="2">
    <source>
        <dbReference type="EMBL" id="ESP88993.1"/>
    </source>
</evidence>
<accession>V4HFW2</accession>
<evidence type="ECO:0000313" key="3">
    <source>
        <dbReference type="Proteomes" id="UP000017840"/>
    </source>
</evidence>
<dbReference type="PANTHER" id="PTHR38815">
    <property type="entry name" value="HYPOTHETICAL MEMBRANE PROTEIN, CONSERVED, DUF373 FAMILY"/>
    <property type="match status" value="1"/>
</dbReference>
<keyword evidence="1" id="KW-1133">Transmembrane helix</keyword>
<dbReference type="InterPro" id="IPR007254">
    <property type="entry name" value="DUF373"/>
</dbReference>
<dbReference type="PATRIC" id="fig|1324957.4.peg.1232"/>
<feature type="transmembrane region" description="Helical" evidence="1">
    <location>
        <begin position="290"/>
        <end position="312"/>
    </location>
</feature>
<proteinExistence type="predicted"/>
<dbReference type="Proteomes" id="UP000017840">
    <property type="component" value="Unassembled WGS sequence"/>
</dbReference>
<organism evidence="2 3">
    <name type="scientific">Candidatus Halobonum tyrrellensis G22</name>
    <dbReference type="NCBI Taxonomy" id="1324957"/>
    <lineage>
        <taxon>Archaea</taxon>
        <taxon>Methanobacteriati</taxon>
        <taxon>Methanobacteriota</taxon>
        <taxon>Stenosarchaea group</taxon>
        <taxon>Halobacteria</taxon>
        <taxon>Halobacteriales</taxon>
        <taxon>Haloferacaceae</taxon>
        <taxon>Candidatus Halobonum</taxon>
    </lineage>
</organism>
<dbReference type="eggNOG" id="arCOG04151">
    <property type="taxonomic scope" value="Archaea"/>
</dbReference>
<evidence type="ECO:0000256" key="1">
    <source>
        <dbReference type="SAM" id="Phobius"/>
    </source>
</evidence>
<dbReference type="EMBL" id="ASGZ01000020">
    <property type="protein sequence ID" value="ESP88993.1"/>
    <property type="molecule type" value="Genomic_DNA"/>
</dbReference>
<keyword evidence="3" id="KW-1185">Reference proteome</keyword>
<dbReference type="RefSeq" id="WP_023393802.1">
    <property type="nucleotide sequence ID" value="NZ_ASGZ01000020.1"/>
</dbReference>
<sequence length="383" mass="40139">MTTLVLCVDRSNDVGRKAGVATPVVGWEAVRSLVTDLGLADPEDAGVNCLLESLHVARQLSDGGEEAVVAVVSGDGDSPVRADRALAAQLDEVCAAHEVESAIVVIDSAGDERAVPIVESRLPVDSVDRVVVRQARDLESTYYLLKQFMADEELRETVLVPVGIGLIILPVLLLQFSTTVALAGVASLLGATLLYYGLGVDEVVERTPERAREALYSGQVAVVTYVVALGLTLVGVFLGGLGASASTEGEFVAAMRFVYDSVPWLAVAALTASLGRLLDELIRDEGVRTSYLNLPFGALAVGLVVRGFAGYFLEREAGWGALELLGVPLSPVQRLALFIAGGLVLALVGVRVATSVSDETLDEVIDDEAETNPGAGNRRGGGD</sequence>
<dbReference type="Pfam" id="PF04123">
    <property type="entry name" value="DUF373"/>
    <property type="match status" value="1"/>
</dbReference>
<keyword evidence="1" id="KW-0472">Membrane</keyword>
<dbReference type="PANTHER" id="PTHR38815:SF1">
    <property type="entry name" value="DUF373 FAMILY PROTEIN"/>
    <property type="match status" value="1"/>
</dbReference>
<comment type="caution">
    <text evidence="2">The sequence shown here is derived from an EMBL/GenBank/DDBJ whole genome shotgun (WGS) entry which is preliminary data.</text>
</comment>
<feature type="transmembrane region" description="Helical" evidence="1">
    <location>
        <begin position="261"/>
        <end position="278"/>
    </location>
</feature>
<dbReference type="OrthoDB" id="31282at2157"/>
<name>V4HFW2_9EURY</name>